<evidence type="ECO:0000313" key="1">
    <source>
        <dbReference type="EMBL" id="MFC4068829.1"/>
    </source>
</evidence>
<comment type="caution">
    <text evidence="1">The sequence shown here is derived from an EMBL/GenBank/DDBJ whole genome shotgun (WGS) entry which is preliminary data.</text>
</comment>
<reference evidence="2" key="1">
    <citation type="journal article" date="2019" name="Int. J. Syst. Evol. Microbiol.">
        <title>The Global Catalogue of Microorganisms (GCM) 10K type strain sequencing project: providing services to taxonomists for standard genome sequencing and annotation.</title>
        <authorList>
            <consortium name="The Broad Institute Genomics Platform"/>
            <consortium name="The Broad Institute Genome Sequencing Center for Infectious Disease"/>
            <person name="Wu L."/>
            <person name="Ma J."/>
        </authorList>
    </citation>
    <scope>NUCLEOTIDE SEQUENCE [LARGE SCALE GENOMIC DNA]</scope>
    <source>
        <strain evidence="2">TBRC 5832</strain>
    </source>
</reference>
<accession>A0ABV8J1B5</accession>
<keyword evidence="2" id="KW-1185">Reference proteome</keyword>
<dbReference type="SUPFAM" id="SSF140453">
    <property type="entry name" value="EsxAB dimer-like"/>
    <property type="match status" value="1"/>
</dbReference>
<sequence>MSGPLDTDPETVSAGADQLLAATGNVRAVFERFSSEVTAHAEAFGGDDIGMLLGIAHQACLDAVAECMTTNIIDLEDYSASLHQMAENLRAAEQAGADLFTAIIGRLG</sequence>
<proteinExistence type="predicted"/>
<gene>
    <name evidence="1" type="ORF">ACFO0C_28190</name>
</gene>
<dbReference type="RefSeq" id="WP_378069714.1">
    <property type="nucleotide sequence ID" value="NZ_JBHSBL010000019.1"/>
</dbReference>
<dbReference type="EMBL" id="JBHSBL010000019">
    <property type="protein sequence ID" value="MFC4068829.1"/>
    <property type="molecule type" value="Genomic_DNA"/>
</dbReference>
<dbReference type="Proteomes" id="UP001595867">
    <property type="component" value="Unassembled WGS sequence"/>
</dbReference>
<dbReference type="InterPro" id="IPR036689">
    <property type="entry name" value="ESAT-6-like_sf"/>
</dbReference>
<dbReference type="Gene3D" id="1.10.287.1060">
    <property type="entry name" value="ESAT-6-like"/>
    <property type="match status" value="1"/>
</dbReference>
<evidence type="ECO:0000313" key="2">
    <source>
        <dbReference type="Proteomes" id="UP001595867"/>
    </source>
</evidence>
<organism evidence="1 2">
    <name type="scientific">Actinoplanes subglobosus</name>
    <dbReference type="NCBI Taxonomy" id="1547892"/>
    <lineage>
        <taxon>Bacteria</taxon>
        <taxon>Bacillati</taxon>
        <taxon>Actinomycetota</taxon>
        <taxon>Actinomycetes</taxon>
        <taxon>Micromonosporales</taxon>
        <taxon>Micromonosporaceae</taxon>
        <taxon>Actinoplanes</taxon>
    </lineage>
</organism>
<name>A0ABV8J1B5_9ACTN</name>
<protein>
    <submittedName>
        <fullName evidence="1">Uncharacterized protein</fullName>
    </submittedName>
</protein>